<dbReference type="SMART" id="SM00388">
    <property type="entry name" value="HisKA"/>
    <property type="match status" value="1"/>
</dbReference>
<comment type="catalytic activity">
    <reaction evidence="1">
        <text>ATP + protein L-histidine = ADP + protein N-phospho-L-histidine.</text>
        <dbReference type="EC" id="2.7.13.3"/>
    </reaction>
</comment>
<dbReference type="InterPro" id="IPR005467">
    <property type="entry name" value="His_kinase_dom"/>
</dbReference>
<dbReference type="AlphaFoldDB" id="A0A1W1V3N2"/>
<evidence type="ECO:0000256" key="11">
    <source>
        <dbReference type="ARBA" id="ARBA00022989"/>
    </source>
</evidence>
<keyword evidence="6" id="KW-0808">Transferase</keyword>
<dbReference type="InterPro" id="IPR004358">
    <property type="entry name" value="Sig_transdc_His_kin-like_C"/>
</dbReference>
<evidence type="ECO:0000256" key="4">
    <source>
        <dbReference type="ARBA" id="ARBA00022475"/>
    </source>
</evidence>
<dbReference type="PROSITE" id="PS50109">
    <property type="entry name" value="HIS_KIN"/>
    <property type="match status" value="1"/>
</dbReference>
<keyword evidence="10" id="KW-0067">ATP-binding</keyword>
<evidence type="ECO:0000313" key="16">
    <source>
        <dbReference type="EMBL" id="SMB87908.1"/>
    </source>
</evidence>
<dbReference type="Pfam" id="PF00512">
    <property type="entry name" value="HisKA"/>
    <property type="match status" value="1"/>
</dbReference>
<evidence type="ECO:0000256" key="12">
    <source>
        <dbReference type="ARBA" id="ARBA00023012"/>
    </source>
</evidence>
<dbReference type="InterPro" id="IPR036097">
    <property type="entry name" value="HisK_dim/P_sf"/>
</dbReference>
<dbReference type="InterPro" id="IPR050398">
    <property type="entry name" value="HssS/ArlS-like"/>
</dbReference>
<dbReference type="GO" id="GO:0005524">
    <property type="term" value="F:ATP binding"/>
    <property type="evidence" value="ECO:0007669"/>
    <property type="project" value="UniProtKB-KW"/>
</dbReference>
<evidence type="ECO:0000256" key="1">
    <source>
        <dbReference type="ARBA" id="ARBA00000085"/>
    </source>
</evidence>
<comment type="subcellular location">
    <subcellularLocation>
        <location evidence="2">Cell membrane</location>
        <topology evidence="2">Multi-pass membrane protein</topology>
    </subcellularLocation>
</comment>
<organism evidence="16 17">
    <name type="scientific">Desulfonispora thiosulfatigenes DSM 11270</name>
    <dbReference type="NCBI Taxonomy" id="656914"/>
    <lineage>
        <taxon>Bacteria</taxon>
        <taxon>Bacillati</taxon>
        <taxon>Bacillota</taxon>
        <taxon>Clostridia</taxon>
        <taxon>Eubacteriales</taxon>
        <taxon>Peptococcaceae</taxon>
        <taxon>Desulfonispora</taxon>
    </lineage>
</organism>
<keyword evidence="12" id="KW-0902">Two-component regulatory system</keyword>
<dbReference type="STRING" id="656914.SAMN00017405_1790"/>
<evidence type="ECO:0000259" key="15">
    <source>
        <dbReference type="PROSITE" id="PS50109"/>
    </source>
</evidence>
<dbReference type="GO" id="GO:0000155">
    <property type="term" value="F:phosphorelay sensor kinase activity"/>
    <property type="evidence" value="ECO:0007669"/>
    <property type="project" value="InterPro"/>
</dbReference>
<evidence type="ECO:0000256" key="6">
    <source>
        <dbReference type="ARBA" id="ARBA00022679"/>
    </source>
</evidence>
<feature type="transmembrane region" description="Helical" evidence="14">
    <location>
        <begin position="441"/>
        <end position="460"/>
    </location>
</feature>
<dbReference type="CDD" id="cd00082">
    <property type="entry name" value="HisKA"/>
    <property type="match status" value="1"/>
</dbReference>
<dbReference type="EMBL" id="FWWT01000015">
    <property type="protein sequence ID" value="SMB87908.1"/>
    <property type="molecule type" value="Genomic_DNA"/>
</dbReference>
<dbReference type="GO" id="GO:0005886">
    <property type="term" value="C:plasma membrane"/>
    <property type="evidence" value="ECO:0007669"/>
    <property type="project" value="UniProtKB-SubCell"/>
</dbReference>
<dbReference type="PRINTS" id="PR00344">
    <property type="entry name" value="BCTRLSENSOR"/>
</dbReference>
<name>A0A1W1V3N2_DESTI</name>
<evidence type="ECO:0000256" key="7">
    <source>
        <dbReference type="ARBA" id="ARBA00022692"/>
    </source>
</evidence>
<dbReference type="PANTHER" id="PTHR45528">
    <property type="entry name" value="SENSOR HISTIDINE KINASE CPXA"/>
    <property type="match status" value="1"/>
</dbReference>
<evidence type="ECO:0000313" key="17">
    <source>
        <dbReference type="Proteomes" id="UP000192731"/>
    </source>
</evidence>
<evidence type="ECO:0000256" key="10">
    <source>
        <dbReference type="ARBA" id="ARBA00022840"/>
    </source>
</evidence>
<dbReference type="FunFam" id="3.30.565.10:FF:000013">
    <property type="entry name" value="Two-component sensor histidine kinase"/>
    <property type="match status" value="1"/>
</dbReference>
<dbReference type="SUPFAM" id="SSF47384">
    <property type="entry name" value="Homodimeric domain of signal transducing histidine kinase"/>
    <property type="match status" value="1"/>
</dbReference>
<evidence type="ECO:0000256" key="2">
    <source>
        <dbReference type="ARBA" id="ARBA00004651"/>
    </source>
</evidence>
<dbReference type="Proteomes" id="UP000192731">
    <property type="component" value="Unassembled WGS sequence"/>
</dbReference>
<evidence type="ECO:0000256" key="8">
    <source>
        <dbReference type="ARBA" id="ARBA00022741"/>
    </source>
</evidence>
<dbReference type="FunFam" id="1.10.287.130:FF:000008">
    <property type="entry name" value="Two-component sensor histidine kinase"/>
    <property type="match status" value="1"/>
</dbReference>
<dbReference type="EC" id="2.7.13.3" evidence="3"/>
<sequence>MVTKLKSKLPLIAVLLLFTFGLNGLFFLTSSNHQYFKDNYFETREFAGTYEEFINQLSVYELNYQPPEEIKKEIKVTSAEIEEHRFRYGDLGTQVQDLKSQYEDKIREATDNNNPELVKIYTTERDAKIKDITQNFTDDEHVRVKVIGEKEEKIDKYYQELDQRRAEFNSSKEGFTYYLTDTATGEVYTNLPQKEIKEVNNILSQENTIFVKNYVKTGENVLVAKADHRFEYSDLINELKNPMNKRFSGKIAVMKASAENNSLVANYKNYQKTQYFAYLLLACALLALVSSIYLTRKLKIIENSNNGLENLRTTYERLPLDVRVVSFIVTGIIALGYLKQDYFFYYYNYIWEFIRVTIFYLIQAGFFVGATLVQGKLLWDKLNDYASLEDEWQGSLTLKTYQAVKEAFLIRSIGFRVIIILTIVFALGVGAIAVLMEPEMIIIYLPFLVIVGLPMFIIIFKRTGYFNKILINTEELVKGNLEPDIEVKGKSELATLANNINTLKFGVKVSKREQVKSERLKTELITNVSHDLRTPLTSIINYTELLKDENLAEEEKKAYVEIIDRKSQRLKVLIDDLFEASKMASGNIDLNKEKVDLVQLLQQSLAEHNEAIGKSSLNFKVKMPEVPLYAQVDGQKLWRVFDNLITNILKYALENTRVYITLENIHNKVIISFKNITKYELSENIDELFERFKRGDSSRNTEGSGLGLAISKSILELHEGNLDIEVDGDLFKITLTLDPTLN</sequence>
<dbReference type="Gene3D" id="1.10.287.130">
    <property type="match status" value="1"/>
</dbReference>
<feature type="transmembrane region" description="Helical" evidence="14">
    <location>
        <begin position="350"/>
        <end position="373"/>
    </location>
</feature>
<feature type="transmembrane region" description="Helical" evidence="14">
    <location>
        <begin position="275"/>
        <end position="294"/>
    </location>
</feature>
<feature type="transmembrane region" description="Helical" evidence="14">
    <location>
        <begin position="320"/>
        <end position="338"/>
    </location>
</feature>
<reference evidence="16 17" key="1">
    <citation type="submission" date="2017-04" db="EMBL/GenBank/DDBJ databases">
        <authorList>
            <person name="Afonso C.L."/>
            <person name="Miller P.J."/>
            <person name="Scott M.A."/>
            <person name="Spackman E."/>
            <person name="Goraichik I."/>
            <person name="Dimitrov K.M."/>
            <person name="Suarez D.L."/>
            <person name="Swayne D.E."/>
        </authorList>
    </citation>
    <scope>NUCLEOTIDE SEQUENCE [LARGE SCALE GENOMIC DNA]</scope>
    <source>
        <strain evidence="16 17">DSM 11270</strain>
    </source>
</reference>
<dbReference type="SUPFAM" id="SSF55874">
    <property type="entry name" value="ATPase domain of HSP90 chaperone/DNA topoisomerase II/histidine kinase"/>
    <property type="match status" value="1"/>
</dbReference>
<proteinExistence type="predicted"/>
<dbReference type="SMART" id="SM00387">
    <property type="entry name" value="HATPase_c"/>
    <property type="match status" value="1"/>
</dbReference>
<gene>
    <name evidence="16" type="ORF">SAMN00017405_1790</name>
</gene>
<evidence type="ECO:0000256" key="13">
    <source>
        <dbReference type="ARBA" id="ARBA00023136"/>
    </source>
</evidence>
<dbReference type="Pfam" id="PF02518">
    <property type="entry name" value="HATPase_c"/>
    <property type="match status" value="1"/>
</dbReference>
<evidence type="ECO:0000256" key="3">
    <source>
        <dbReference type="ARBA" id="ARBA00012438"/>
    </source>
</evidence>
<dbReference type="OrthoDB" id="9792991at2"/>
<keyword evidence="7 14" id="KW-0812">Transmembrane</keyword>
<dbReference type="Gene3D" id="3.30.565.10">
    <property type="entry name" value="Histidine kinase-like ATPase, C-terminal domain"/>
    <property type="match status" value="1"/>
</dbReference>
<dbReference type="InterPro" id="IPR036890">
    <property type="entry name" value="HATPase_C_sf"/>
</dbReference>
<accession>A0A1W1V3N2</accession>
<keyword evidence="8" id="KW-0547">Nucleotide-binding</keyword>
<feature type="domain" description="Histidine kinase" evidence="15">
    <location>
        <begin position="527"/>
        <end position="741"/>
    </location>
</feature>
<feature type="transmembrane region" description="Helical" evidence="14">
    <location>
        <begin position="413"/>
        <end position="435"/>
    </location>
</feature>
<keyword evidence="17" id="KW-1185">Reference proteome</keyword>
<dbReference type="RefSeq" id="WP_084052774.1">
    <property type="nucleotide sequence ID" value="NZ_FWWT01000015.1"/>
</dbReference>
<keyword evidence="5" id="KW-0597">Phosphoprotein</keyword>
<dbReference type="CDD" id="cd06225">
    <property type="entry name" value="HAMP"/>
    <property type="match status" value="1"/>
</dbReference>
<dbReference type="InterPro" id="IPR003594">
    <property type="entry name" value="HATPase_dom"/>
</dbReference>
<evidence type="ECO:0000256" key="9">
    <source>
        <dbReference type="ARBA" id="ARBA00022777"/>
    </source>
</evidence>
<evidence type="ECO:0000256" key="5">
    <source>
        <dbReference type="ARBA" id="ARBA00022553"/>
    </source>
</evidence>
<keyword evidence="4" id="KW-1003">Cell membrane</keyword>
<dbReference type="PANTHER" id="PTHR45528:SF1">
    <property type="entry name" value="SENSOR HISTIDINE KINASE CPXA"/>
    <property type="match status" value="1"/>
</dbReference>
<protein>
    <recommendedName>
        <fullName evidence="3">histidine kinase</fullName>
        <ecNumber evidence="3">2.7.13.3</ecNumber>
    </recommendedName>
</protein>
<dbReference type="InterPro" id="IPR003661">
    <property type="entry name" value="HisK_dim/P_dom"/>
</dbReference>
<keyword evidence="13 14" id="KW-0472">Membrane</keyword>
<evidence type="ECO:0000256" key="14">
    <source>
        <dbReference type="SAM" id="Phobius"/>
    </source>
</evidence>
<keyword evidence="11 14" id="KW-1133">Transmembrane helix</keyword>
<keyword evidence="9 16" id="KW-0418">Kinase</keyword>